<evidence type="ECO:0000313" key="4">
    <source>
        <dbReference type="Proteomes" id="UP000295794"/>
    </source>
</evidence>
<dbReference type="RefSeq" id="WP_115227916.1">
    <property type="nucleotide sequence ID" value="NZ_CAWOLO010000025.1"/>
</dbReference>
<protein>
    <recommendedName>
        <fullName evidence="5">Prophage minor tail protein Z (GPZ)</fullName>
    </recommendedName>
</protein>
<reference evidence="2 4" key="2">
    <citation type="submission" date="2019-03" db="EMBL/GenBank/DDBJ databases">
        <title>Genomic Encyclopedia of Type Strains, Phase IV (KMG-IV): sequencing the most valuable type-strain genomes for metagenomic binning, comparative biology and taxonomic classification.</title>
        <authorList>
            <person name="Goeker M."/>
        </authorList>
    </citation>
    <scope>NUCLEOTIDE SEQUENCE [LARGE SCALE GENOMIC DNA]</scope>
    <source>
        <strain evidence="2 4">DSM 3764</strain>
    </source>
</reference>
<proteinExistence type="predicted"/>
<dbReference type="EMBL" id="SMBT01000025">
    <property type="protein sequence ID" value="TCU81220.1"/>
    <property type="molecule type" value="Genomic_DNA"/>
</dbReference>
<organism evidence="1 3">
    <name type="scientific">Iodobacter fluviatilis</name>
    <dbReference type="NCBI Taxonomy" id="537"/>
    <lineage>
        <taxon>Bacteria</taxon>
        <taxon>Pseudomonadati</taxon>
        <taxon>Pseudomonadota</taxon>
        <taxon>Betaproteobacteria</taxon>
        <taxon>Neisseriales</taxon>
        <taxon>Chitinibacteraceae</taxon>
        <taxon>Iodobacter</taxon>
    </lineage>
</organism>
<name>A0A377Q8X5_9NEIS</name>
<reference evidence="1 3" key="1">
    <citation type="submission" date="2018-06" db="EMBL/GenBank/DDBJ databases">
        <authorList>
            <consortium name="Pathogen Informatics"/>
            <person name="Doyle S."/>
        </authorList>
    </citation>
    <scope>NUCLEOTIDE SEQUENCE [LARGE SCALE GENOMIC DNA]</scope>
    <source>
        <strain evidence="1 3">NCTC11159</strain>
    </source>
</reference>
<dbReference type="AlphaFoldDB" id="A0A377Q8X5"/>
<evidence type="ECO:0008006" key="5">
    <source>
        <dbReference type="Google" id="ProtNLM"/>
    </source>
</evidence>
<sequence length="183" mass="20785">MIDIKIDFDDASLKALASGLSIHALERAAKRAVRKTALWTRTHLLRELKDSGIRRKMIVHRVRIYDKQWREGSDGGPAVKIWFGISALNADELGKPIKTARGYRVKSWHFEAAFTPSKNSRYNGKLYQRTSKARLPIKRAKVEVDLMANTAFSSVSGLIPGRLQTLMQQELNYELHKLAGRAR</sequence>
<gene>
    <name evidence="2" type="ORF">EV682_12523</name>
    <name evidence="1" type="ORF">NCTC11159_02813</name>
</gene>
<dbReference type="OrthoDB" id="9086880at2"/>
<dbReference type="Proteomes" id="UP000255108">
    <property type="component" value="Unassembled WGS sequence"/>
</dbReference>
<evidence type="ECO:0000313" key="3">
    <source>
        <dbReference type="Proteomes" id="UP000255108"/>
    </source>
</evidence>
<dbReference type="Proteomes" id="UP000295794">
    <property type="component" value="Unassembled WGS sequence"/>
</dbReference>
<evidence type="ECO:0000313" key="1">
    <source>
        <dbReference type="EMBL" id="STQ91736.1"/>
    </source>
</evidence>
<dbReference type="EMBL" id="UGHR01000001">
    <property type="protein sequence ID" value="STQ91736.1"/>
    <property type="molecule type" value="Genomic_DNA"/>
</dbReference>
<accession>A0A377Q8X5</accession>
<evidence type="ECO:0000313" key="2">
    <source>
        <dbReference type="EMBL" id="TCU81220.1"/>
    </source>
</evidence>
<keyword evidence="4" id="KW-1185">Reference proteome</keyword>